<evidence type="ECO:0000256" key="4">
    <source>
        <dbReference type="ARBA" id="ARBA00022989"/>
    </source>
</evidence>
<dbReference type="GO" id="GO:0036376">
    <property type="term" value="P:sodium ion export across plasma membrane"/>
    <property type="evidence" value="ECO:0007669"/>
    <property type="project" value="InterPro"/>
</dbReference>
<dbReference type="GO" id="GO:0005886">
    <property type="term" value="C:plasma membrane"/>
    <property type="evidence" value="ECO:0007669"/>
    <property type="project" value="UniProtKB-SubCell"/>
</dbReference>
<dbReference type="OrthoDB" id="9991984at2"/>
<organism evidence="8 9">
    <name type="scientific">Anaerococcus nagyae</name>
    <dbReference type="NCBI Taxonomy" id="1755241"/>
    <lineage>
        <taxon>Bacteria</taxon>
        <taxon>Bacillati</taxon>
        <taxon>Bacillota</taxon>
        <taxon>Tissierellia</taxon>
        <taxon>Tissierellales</taxon>
        <taxon>Peptoniphilaceae</taxon>
        <taxon>Anaerococcus</taxon>
    </lineage>
</organism>
<dbReference type="InterPro" id="IPR005899">
    <property type="entry name" value="Na_pump_deCOase"/>
</dbReference>
<keyword evidence="4 7" id="KW-1133">Transmembrane helix</keyword>
<evidence type="ECO:0000256" key="3">
    <source>
        <dbReference type="ARBA" id="ARBA00022692"/>
    </source>
</evidence>
<proteinExistence type="predicted"/>
<reference evidence="8 9" key="1">
    <citation type="submission" date="2018-08" db="EMBL/GenBank/DDBJ databases">
        <title>A genome reference for cultivated species of the human gut microbiota.</title>
        <authorList>
            <person name="Zou Y."/>
            <person name="Xue W."/>
            <person name="Luo G."/>
        </authorList>
    </citation>
    <scope>NUCLEOTIDE SEQUENCE [LARGE SCALE GENOMIC DNA]</scope>
    <source>
        <strain evidence="8 9">OF01-3</strain>
    </source>
</reference>
<keyword evidence="3 7" id="KW-0812">Transmembrane</keyword>
<feature type="compositionally biased region" description="Basic and acidic residues" evidence="6">
    <location>
        <begin position="59"/>
        <end position="68"/>
    </location>
</feature>
<comment type="caution">
    <text evidence="8">The sequence shown here is derived from an EMBL/GenBank/DDBJ whole genome shotgun (WGS) entry which is preliminary data.</text>
</comment>
<dbReference type="RefSeq" id="WP_117520533.1">
    <property type="nucleotide sequence ID" value="NZ_AP031484.1"/>
</dbReference>
<sequence length="112" mass="11911">MNSNQILDALANDINTLTTAQKMQGAGQTTLLSMGTVFAVLVILILVIKLMGKAVGDKKETNNVKETSKTSPAKKTVKKVEVEDEDEVVAVITAAVCQALGSDSVKIHIKEN</sequence>
<dbReference type="Pfam" id="PF04277">
    <property type="entry name" value="OAD_gamma"/>
    <property type="match status" value="1"/>
</dbReference>
<keyword evidence="9" id="KW-1185">Reference proteome</keyword>
<feature type="region of interest" description="Disordered" evidence="6">
    <location>
        <begin position="59"/>
        <end position="78"/>
    </location>
</feature>
<dbReference type="NCBIfam" id="TIGR01195">
    <property type="entry name" value="oadG_fam"/>
    <property type="match status" value="1"/>
</dbReference>
<dbReference type="Proteomes" id="UP000261011">
    <property type="component" value="Unassembled WGS sequence"/>
</dbReference>
<evidence type="ECO:0000313" key="8">
    <source>
        <dbReference type="EMBL" id="RGB78222.1"/>
    </source>
</evidence>
<evidence type="ECO:0000313" key="9">
    <source>
        <dbReference type="Proteomes" id="UP000261011"/>
    </source>
</evidence>
<keyword evidence="2" id="KW-1003">Cell membrane</keyword>
<protein>
    <submittedName>
        <fullName evidence="8">Uncharacterized protein</fullName>
    </submittedName>
</protein>
<accession>A0A3E2TLK1</accession>
<gene>
    <name evidence="8" type="ORF">DXA39_01870</name>
</gene>
<feature type="transmembrane region" description="Helical" evidence="7">
    <location>
        <begin position="31"/>
        <end position="51"/>
    </location>
</feature>
<evidence type="ECO:0000256" key="1">
    <source>
        <dbReference type="ARBA" id="ARBA00004236"/>
    </source>
</evidence>
<evidence type="ECO:0000256" key="5">
    <source>
        <dbReference type="ARBA" id="ARBA00023136"/>
    </source>
</evidence>
<evidence type="ECO:0000256" key="7">
    <source>
        <dbReference type="SAM" id="Phobius"/>
    </source>
</evidence>
<comment type="subcellular location">
    <subcellularLocation>
        <location evidence="1">Cell membrane</location>
    </subcellularLocation>
</comment>
<keyword evidence="5 7" id="KW-0472">Membrane</keyword>
<dbReference type="AlphaFoldDB" id="A0A3E2TLK1"/>
<dbReference type="GO" id="GO:0015081">
    <property type="term" value="F:sodium ion transmembrane transporter activity"/>
    <property type="evidence" value="ECO:0007669"/>
    <property type="project" value="InterPro"/>
</dbReference>
<evidence type="ECO:0000256" key="6">
    <source>
        <dbReference type="SAM" id="MobiDB-lite"/>
    </source>
</evidence>
<name>A0A3E2TLK1_9FIRM</name>
<dbReference type="EMBL" id="QVEU01000001">
    <property type="protein sequence ID" value="RGB78222.1"/>
    <property type="molecule type" value="Genomic_DNA"/>
</dbReference>
<evidence type="ECO:0000256" key="2">
    <source>
        <dbReference type="ARBA" id="ARBA00022475"/>
    </source>
</evidence>